<gene>
    <name evidence="1" type="ORF">WISP_146848</name>
</gene>
<accession>A0ABQ9CKN1</accession>
<name>A0ABQ9CKN1_9PASS</name>
<evidence type="ECO:0000313" key="2">
    <source>
        <dbReference type="Proteomes" id="UP001145742"/>
    </source>
</evidence>
<comment type="caution">
    <text evidence="1">The sequence shown here is derived from an EMBL/GenBank/DDBJ whole genome shotgun (WGS) entry which is preliminary data.</text>
</comment>
<dbReference type="Proteomes" id="UP001145742">
    <property type="component" value="Unassembled WGS sequence"/>
</dbReference>
<organism evidence="1 2">
    <name type="scientific">Willisornis vidua</name>
    <name type="common">Xingu scale-backed antbird</name>
    <dbReference type="NCBI Taxonomy" id="1566151"/>
    <lineage>
        <taxon>Eukaryota</taxon>
        <taxon>Metazoa</taxon>
        <taxon>Chordata</taxon>
        <taxon>Craniata</taxon>
        <taxon>Vertebrata</taxon>
        <taxon>Euteleostomi</taxon>
        <taxon>Archelosauria</taxon>
        <taxon>Archosauria</taxon>
        <taxon>Dinosauria</taxon>
        <taxon>Saurischia</taxon>
        <taxon>Theropoda</taxon>
        <taxon>Coelurosauria</taxon>
        <taxon>Aves</taxon>
        <taxon>Neognathae</taxon>
        <taxon>Neoaves</taxon>
        <taxon>Telluraves</taxon>
        <taxon>Australaves</taxon>
        <taxon>Passeriformes</taxon>
        <taxon>Thamnophilidae</taxon>
        <taxon>Willisornis</taxon>
    </lineage>
</organism>
<proteinExistence type="predicted"/>
<keyword evidence="2" id="KW-1185">Reference proteome</keyword>
<dbReference type="PANTHER" id="PTHR33332">
    <property type="entry name" value="REVERSE TRANSCRIPTASE DOMAIN-CONTAINING PROTEIN"/>
    <property type="match status" value="1"/>
</dbReference>
<evidence type="ECO:0000313" key="1">
    <source>
        <dbReference type="EMBL" id="KAJ7404189.1"/>
    </source>
</evidence>
<dbReference type="EMBL" id="WHWB01034784">
    <property type="protein sequence ID" value="KAJ7404189.1"/>
    <property type="molecule type" value="Genomic_DNA"/>
</dbReference>
<reference evidence="1" key="1">
    <citation type="submission" date="2019-10" db="EMBL/GenBank/DDBJ databases">
        <authorList>
            <person name="Soares A.E.R."/>
            <person name="Aleixo A."/>
            <person name="Schneider P."/>
            <person name="Miyaki C.Y."/>
            <person name="Schneider M.P."/>
            <person name="Mello C."/>
            <person name="Vasconcelos A.T.R."/>
        </authorList>
    </citation>
    <scope>NUCLEOTIDE SEQUENCE</scope>
    <source>
        <tissue evidence="1">Muscle</tissue>
    </source>
</reference>
<protein>
    <submittedName>
        <fullName evidence="1">Uncharacterized protein</fullName>
    </submittedName>
</protein>
<sequence length="163" mass="17932">MPSRGTWTGLRGGPVQTVKFNKAKGKVLHLDWGNPKHKYRLGGEHIESSPGEKGLGMLVDRKFSMTQQCTQLAVQKANCVPVCIQSSVASRLRELYLLTMTPYGMEYPLGQLGSAVSAVSPLNSSCTPSLLTVNINNYRIAKGLVKYGNYRNQNDLGSDMIWL</sequence>